<feature type="compositionally biased region" description="Basic and acidic residues" evidence="1">
    <location>
        <begin position="1486"/>
        <end position="1509"/>
    </location>
</feature>
<feature type="compositionally biased region" description="Basic and acidic residues" evidence="1">
    <location>
        <begin position="1716"/>
        <end position="1735"/>
    </location>
</feature>
<reference evidence="2" key="2">
    <citation type="submission" date="2011-03" db="EMBL/GenBank/DDBJ databases">
        <title>Comparative genomics and transcriptomics of Neospora caninum and Toxoplasma gondii.</title>
        <authorList>
            <person name="Reid A.J."/>
            <person name="Sohal A."/>
            <person name="Harris D."/>
            <person name="Quail M."/>
            <person name="Sanders M."/>
            <person name="Berriman M."/>
            <person name="Wastling J.M."/>
            <person name="Pain A."/>
        </authorList>
    </citation>
    <scope>NUCLEOTIDE SEQUENCE</scope>
    <source>
        <strain evidence="2">Liverpool</strain>
    </source>
</reference>
<feature type="region of interest" description="Disordered" evidence="1">
    <location>
        <begin position="235"/>
        <end position="345"/>
    </location>
</feature>
<sequence>MESLKSAALASGAIPVMSADGRGDKSAGRVSVSPASSPGASLASPKSNSVFLSLHVSSTSSASTAIPQDECDSTASREGGSPRTPSALDGSGTTPKSASRGKPEDLSQASSSGETPSPARRGRAAPQLAGRSEDEAERKKGVDEEGVSCGTVPGSAQKRDERDVAPSLDGTHSDSEEPESPSFAKETSAINAVSGGRAERSSRKAAMRRIRQLVGVSGKDPSEDAVANLTLTDASGNATALGGGEFTSFGTGVDLVKSDEQPRKRRARTDGPSSAGDSGSRATLADGDEETSRRGFGSQTALAGAKQELHENAEVSSALAKSYAGQGTERNRTTPSAPGDADLQPAVDFARGLAAVAAEMASAQAALGRPAGEDSERSRLLSLASALGKDEPREGQFAGDNGAAPEAKGANPVVSTPELGTGFPMAADLLEEGRRLLSSPAGLSVWLECAKNASSLPKRPNEALPPELVALSASLMNDEASHGAPTPRALPVAGSPAFSEHDESPAHHLHGNALDAAFGLPLGPGEGLAPRGPLGLHANGAFGCGEKGGRQKGAKACQKSGDRAQASRPHALSRSLINSAPCSTGATPSNYGGSQHLLSNSSSMTSVMVKSVSPAGVVRRGGRNRRKRTKYDLAYRQMEQLGPFAEEAKHVDLSKVSGSSFAVELLKNPHLYSYDSWVHGFAWPVGADGRRLLLRKLRGVYWSDPDYWQKRLTAEGLYRRDLFTLATVQELFKVTHLMGADVWDFLLKCTALTHKCDALTAKEGGQSDTEEAVHNASSPEAASPHAGPEVTSQVLSQAANFAPQTDGGFPWHAMAPQAGVTTSDMLLASAVAQEECDKDQPSVGDPGENLSSVYPPPFHHSASMELGDTAAPPSPFSGPRLSTGGAISSFESSAERICAALSLRRPSSGGDREQGLEGEEERQTPAAAAWLGAEALHELLAGSLSRQERENGELTQDENVQSSAGCESLFLPPEVLGPGSALDRDRVNGVSGQEKRSRGRPRKTRQNLPSLVALREELGLHDLAQKPAGGADAGFCLPGSGLGYAEAAGDRGGNELLMPNHLAASAGATPQGYPQFNGHSPTAASALNLLKPEGFSVFGAGAAEGGPADLSGHGRDELNFKGVGDELLSSRFLVGEGNLQQALTSSLAAQGAKRGRGDAAALDLSSSLGQAPKRSRLLGAGGAQDTGAGQLSELSRLLEEELDATNSQGQETMDSLRSLMLQVAEAAVAADIGPSLSPSAHLALAERGAQNVPEGDAGDAREPAGAEPPRRRSSAGLPVDLDVLAPAAQAEGGKEAPLGRETGAGEAGWRRKNPAGAGAMEEEMRQIEILLKALDHHLADQVNSEERKMEGGAGRRSDEGSRDATLESVSVLPSMMHLVARGAAEPQLASGDFAAAGSSAGQESEANDDVAAGVGHSQENREDRSGEAGAVAEAKALLQCVSALSGPSSGSLLSAAAAGGLGEEGFPRATLASMRATGAGAGEASEAGHDGPQTRDFFPKQELGRKSSDPLRAPGRSTALKLPNVLSGQHPNAAVAAAAASSAAMAGSLLWGGDSVCRGDRCGASDAVWGADEEARLSALSFLGTLPGLTPGVGNKDRGAKPQMGNGNGRQFACGGAAMLASALFPSEASQQERLSRARRLEALDRVNGGEAPERRSSNGGSSRSSLLEALSADTHALLQLSAHYSFMAQFMQCAMLFEVQQALLRVVASMRAQERGERKTKQLWEDAQREKEGPGTDPTMKACLQSLLESGAVHMQFVQLMAQQLRRHVLSDGEEDRAVGSRSGDTDRHVDEGCGVRGRDEREDAKEARGSDAEEHLGLDKQSAFAEVSFEDFVAERTSADGPMGEETGRHRAAGEDASRQGSEEKSGRECSSGGREADVGETKEETDVAEGNVEDEVERESEAGTAGSAGRRETGAEGAKPATEEEKELRETTDEDTAKQDE</sequence>
<feature type="region of interest" description="Disordered" evidence="1">
    <location>
        <begin position="833"/>
        <end position="875"/>
    </location>
</feature>
<feature type="compositionally biased region" description="Basic and acidic residues" evidence="1">
    <location>
        <begin position="1258"/>
        <end position="1270"/>
    </location>
</feature>
<protein>
    <submittedName>
        <fullName evidence="2">Uncharacterized protein</fullName>
    </submittedName>
</protein>
<keyword evidence="4" id="KW-1185">Reference proteome</keyword>
<dbReference type="VEuPathDB" id="ToxoDB:NCLIV_018190"/>
<feature type="compositionally biased region" description="Low complexity" evidence="1">
    <location>
        <begin position="28"/>
        <end position="65"/>
    </location>
</feature>
<feature type="compositionally biased region" description="Basic and acidic residues" evidence="1">
    <location>
        <begin position="1777"/>
        <end position="1820"/>
    </location>
</feature>
<feature type="region of interest" description="Disordered" evidence="1">
    <location>
        <begin position="946"/>
        <end position="1008"/>
    </location>
</feature>
<organism evidence="2 4">
    <name type="scientific">Neospora caninum (strain Liverpool)</name>
    <dbReference type="NCBI Taxonomy" id="572307"/>
    <lineage>
        <taxon>Eukaryota</taxon>
        <taxon>Sar</taxon>
        <taxon>Alveolata</taxon>
        <taxon>Apicomplexa</taxon>
        <taxon>Conoidasida</taxon>
        <taxon>Coccidia</taxon>
        <taxon>Eucoccidiorida</taxon>
        <taxon>Eimeriorina</taxon>
        <taxon>Sarcocystidae</taxon>
        <taxon>Neospora</taxon>
    </lineage>
</organism>
<reference evidence="3" key="4">
    <citation type="journal article" date="2015" name="PLoS ONE">
        <title>Comprehensive Evaluation of Toxoplasma gondii VEG and Neospora caninum LIV Genomes with Tachyzoite Stage Transcriptome and Proteome Defines Novel Transcript Features.</title>
        <authorList>
            <person name="Ramaprasad A."/>
            <person name="Mourier T."/>
            <person name="Naeem R."/>
            <person name="Malas T.B."/>
            <person name="Moussa E."/>
            <person name="Panigrahi A."/>
            <person name="Vermont S.J."/>
            <person name="Otto T.D."/>
            <person name="Wastling J."/>
            <person name="Pain A."/>
        </authorList>
    </citation>
    <scope>NUCLEOTIDE SEQUENCE</scope>
    <source>
        <strain evidence="3">Liverpool</strain>
    </source>
</reference>
<evidence type="ECO:0000313" key="4">
    <source>
        <dbReference type="Proteomes" id="UP000007494"/>
    </source>
</evidence>
<feature type="compositionally biased region" description="Basic and acidic residues" evidence="1">
    <location>
        <begin position="1924"/>
        <end position="1944"/>
    </location>
</feature>
<feature type="compositionally biased region" description="Basic and acidic residues" evidence="1">
    <location>
        <begin position="1877"/>
        <end position="1888"/>
    </location>
</feature>
<dbReference type="EMBL" id="FR823387">
    <property type="protein sequence ID" value="CBZ52029.1"/>
    <property type="molecule type" value="Genomic_DNA"/>
</dbReference>
<dbReference type="OrthoDB" id="332184at2759"/>
<feature type="region of interest" description="Disordered" evidence="1">
    <location>
        <begin position="547"/>
        <end position="580"/>
    </location>
</feature>
<dbReference type="InParanoid" id="F0VE85"/>
<feature type="region of interest" description="Disordered" evidence="1">
    <location>
        <begin position="1394"/>
        <end position="1428"/>
    </location>
</feature>
<dbReference type="Proteomes" id="UP000007494">
    <property type="component" value="Chromosome VI"/>
</dbReference>
<feature type="region of interest" description="Disordered" evidence="1">
    <location>
        <begin position="1"/>
        <end position="206"/>
    </location>
</feature>
<evidence type="ECO:0000256" key="1">
    <source>
        <dbReference type="SAM" id="MobiDB-lite"/>
    </source>
</evidence>
<feature type="region of interest" description="Disordered" evidence="1">
    <location>
        <begin position="1248"/>
        <end position="1319"/>
    </location>
</feature>
<proteinExistence type="predicted"/>
<gene>
    <name evidence="3" type="ORF">BN1204_018190</name>
    <name evidence="2" type="ORF">NCLIV_018190</name>
</gene>
<feature type="region of interest" description="Disordered" evidence="1">
    <location>
        <begin position="763"/>
        <end position="792"/>
    </location>
</feature>
<accession>F0VE85</accession>
<dbReference type="GeneID" id="13444816"/>
<reference evidence="4" key="3">
    <citation type="journal article" date="2012" name="PLoS Pathog.">
        <title>Comparative genomics of the apicomplexan parasites Toxoplasma gondii and Neospora caninum: Coccidia differing in host range and transmission strategy.</title>
        <authorList>
            <person name="Reid A.J."/>
            <person name="Vermont S.J."/>
            <person name="Cotton J.A."/>
            <person name="Harris D."/>
            <person name="Hill-Cawthorne G.A."/>
            <person name="Konen-Waisman S."/>
            <person name="Latham S.M."/>
            <person name="Mourier T."/>
            <person name="Norton R."/>
            <person name="Quail M.A."/>
            <person name="Sanders M."/>
            <person name="Shanmugam D."/>
            <person name="Sohal A."/>
            <person name="Wasmuth J.D."/>
            <person name="Brunk B."/>
            <person name="Grigg M.E."/>
            <person name="Howard J.C."/>
            <person name="Parkinson J."/>
            <person name="Roos D.S."/>
            <person name="Trees A.J."/>
            <person name="Berriman M."/>
            <person name="Pain A."/>
            <person name="Wastling J.M."/>
        </authorList>
    </citation>
    <scope>NUCLEOTIDE SEQUENCE [LARGE SCALE GENOMIC DNA]</scope>
    <source>
        <strain evidence="4">Liverpool</strain>
    </source>
</reference>
<evidence type="ECO:0000313" key="2">
    <source>
        <dbReference type="EMBL" id="CBZ52029.1"/>
    </source>
</evidence>
<feature type="compositionally biased region" description="Polar residues" evidence="1">
    <location>
        <begin position="953"/>
        <end position="965"/>
    </location>
</feature>
<feature type="region of interest" description="Disordered" evidence="1">
    <location>
        <begin position="1341"/>
        <end position="1364"/>
    </location>
</feature>
<dbReference type="eggNOG" id="ENOG502QY7S">
    <property type="taxonomic scope" value="Eukaryota"/>
</dbReference>
<reference evidence="2" key="1">
    <citation type="submission" date="2011-02" db="EMBL/GenBank/DDBJ databases">
        <authorList>
            <person name="Aslett M."/>
        </authorList>
    </citation>
    <scope>NUCLEOTIDE SEQUENCE</scope>
    <source>
        <strain evidence="2">Liverpool</strain>
    </source>
</reference>
<feature type="region of interest" description="Disordered" evidence="1">
    <location>
        <begin position="478"/>
        <end position="508"/>
    </location>
</feature>
<feature type="compositionally biased region" description="Low complexity" evidence="1">
    <location>
        <begin position="1394"/>
        <end position="1404"/>
    </location>
</feature>
<dbReference type="RefSeq" id="XP_003882061.1">
    <property type="nucleotide sequence ID" value="XM_003882012.1"/>
</dbReference>
<feature type="region of interest" description="Disordered" evidence="1">
    <location>
        <begin position="901"/>
        <end position="925"/>
    </location>
</feature>
<feature type="compositionally biased region" description="Polar residues" evidence="1">
    <location>
        <begin position="271"/>
        <end position="281"/>
    </location>
</feature>
<evidence type="ECO:0000313" key="3">
    <source>
        <dbReference type="EMBL" id="CEL65990.1"/>
    </source>
</evidence>
<name>F0VE85_NEOCL</name>
<feature type="region of interest" description="Disordered" evidence="1">
    <location>
        <begin position="1716"/>
        <end position="1740"/>
    </location>
</feature>
<feature type="region of interest" description="Disordered" evidence="1">
    <location>
        <begin position="1477"/>
        <end position="1517"/>
    </location>
</feature>
<feature type="region of interest" description="Disordered" evidence="1">
    <location>
        <begin position="1773"/>
        <end position="1944"/>
    </location>
</feature>
<dbReference type="EMBL" id="LN714480">
    <property type="protein sequence ID" value="CEL65990.1"/>
    <property type="molecule type" value="Genomic_DNA"/>
</dbReference>
<feature type="compositionally biased region" description="Basic and acidic residues" evidence="1">
    <location>
        <begin position="1848"/>
        <end position="1870"/>
    </location>
</feature>
<feature type="region of interest" description="Disordered" evidence="1">
    <location>
        <begin position="360"/>
        <end position="416"/>
    </location>
</feature>
<feature type="region of interest" description="Disordered" evidence="1">
    <location>
        <begin position="1644"/>
        <end position="1665"/>
    </location>
</feature>
<feature type="compositionally biased region" description="Basic and acidic residues" evidence="1">
    <location>
        <begin position="131"/>
        <end position="143"/>
    </location>
</feature>
<dbReference type="OMA" id="QCAMLFE"/>